<proteinExistence type="predicted"/>
<dbReference type="EMBL" id="CAJJDN010000161">
    <property type="protein sequence ID" value="CAD8125623.1"/>
    <property type="molecule type" value="Genomic_DNA"/>
</dbReference>
<sequence>MKVNIRWIKRLTSGQQNIDIVKMINLRYCNYQGGGEYDLNGLKQDQWYDLIKHFSNSNQLILIGNYSINRLQGQFKIQYRDTFEANSEFELIGQGFIQKGKKEGYFIEVGNNFSEICQIQFRGNYEEGIKEGKWEILFRNYKNESFIQIGGGSFQKGTKINQWIDVDEEFCRFRQIIFKLQYKCGIKSGPCEILFKDLEKENFQIIGQGEYNQNGLKDNQWVEPNEGFWKNFQIFNEGSYQNGIKINQWYIKREMERITIIEQGQYNQQGKRHGFWCEFVNKGFKNFIINIRGNYEDGKKVGNWVLYHHNTLQPTLWKEVKFSFR</sequence>
<dbReference type="PANTHER" id="PTHR33706:SF1">
    <property type="entry name" value="TPR REPEAT PROTEIN"/>
    <property type="match status" value="1"/>
</dbReference>
<comment type="caution">
    <text evidence="1">The sequence shown here is derived from an EMBL/GenBank/DDBJ whole genome shotgun (WGS) entry which is preliminary data.</text>
</comment>
<dbReference type="Proteomes" id="UP000692954">
    <property type="component" value="Unassembled WGS sequence"/>
</dbReference>
<name>A0A8S1RE02_9CILI</name>
<gene>
    <name evidence="1" type="ORF">PSON_ATCC_30995.1.T1610006</name>
</gene>
<evidence type="ECO:0000313" key="1">
    <source>
        <dbReference type="EMBL" id="CAD8125623.1"/>
    </source>
</evidence>
<dbReference type="AlphaFoldDB" id="A0A8S1RE02"/>
<keyword evidence="2" id="KW-1185">Reference proteome</keyword>
<dbReference type="PANTHER" id="PTHR33706">
    <property type="entry name" value="MORN VARIANT REPEAT PROTEIN"/>
    <property type="match status" value="1"/>
</dbReference>
<accession>A0A8S1RE02</accession>
<dbReference type="OrthoDB" id="298777at2759"/>
<evidence type="ECO:0000313" key="2">
    <source>
        <dbReference type="Proteomes" id="UP000692954"/>
    </source>
</evidence>
<protein>
    <submittedName>
        <fullName evidence="1">Uncharacterized protein</fullName>
    </submittedName>
</protein>
<organism evidence="1 2">
    <name type="scientific">Paramecium sonneborni</name>
    <dbReference type="NCBI Taxonomy" id="65129"/>
    <lineage>
        <taxon>Eukaryota</taxon>
        <taxon>Sar</taxon>
        <taxon>Alveolata</taxon>
        <taxon>Ciliophora</taxon>
        <taxon>Intramacronucleata</taxon>
        <taxon>Oligohymenophorea</taxon>
        <taxon>Peniculida</taxon>
        <taxon>Parameciidae</taxon>
        <taxon>Paramecium</taxon>
    </lineage>
</organism>
<reference evidence="1" key="1">
    <citation type="submission" date="2021-01" db="EMBL/GenBank/DDBJ databases">
        <authorList>
            <consortium name="Genoscope - CEA"/>
            <person name="William W."/>
        </authorList>
    </citation>
    <scope>NUCLEOTIDE SEQUENCE</scope>
</reference>